<evidence type="ECO:0000256" key="6">
    <source>
        <dbReference type="ARBA" id="ARBA00023136"/>
    </source>
</evidence>
<sequence>MRRDTQLGKRLGKAGAFIVLLLVSILMLLPIIWGVFGSFRDYNDFNLHASSFFPSNWAAFTFDGYAELFSKTEYIPSEANEYYPIWNWLFNSLIVSLGGTLLYLLIASMAAYAFVFLDFKYSNKIFYFLIATMTIPGIISTAPQLINMNMLGFYKSLLGLIAPSLGGVYGVFLIRQFFLAIPHDLIENARLDGAGNLRIFAKVVLPLGKSALFVQGLFGFVGAWNDVQWAQLIIGSAPRTTWTLAYGLKVISDNSESYEAITLSLASAVIAMIPILIVYLIAQSKIIEGVAQTGIKH</sequence>
<evidence type="ECO:0000256" key="1">
    <source>
        <dbReference type="ARBA" id="ARBA00004651"/>
    </source>
</evidence>
<keyword evidence="4 7" id="KW-0812">Transmembrane</keyword>
<feature type="transmembrane region" description="Helical" evidence="7">
    <location>
        <begin position="126"/>
        <end position="146"/>
    </location>
</feature>
<dbReference type="Pfam" id="PF00528">
    <property type="entry name" value="BPD_transp_1"/>
    <property type="match status" value="1"/>
</dbReference>
<name>A0A9D9GSZ0_9FIRM</name>
<dbReference type="PANTHER" id="PTHR43744">
    <property type="entry name" value="ABC TRANSPORTER PERMEASE PROTEIN MG189-RELATED-RELATED"/>
    <property type="match status" value="1"/>
</dbReference>
<dbReference type="InterPro" id="IPR000515">
    <property type="entry name" value="MetI-like"/>
</dbReference>
<keyword evidence="2 7" id="KW-0813">Transport</keyword>
<gene>
    <name evidence="9" type="ORF">IAC61_02020</name>
</gene>
<dbReference type="PANTHER" id="PTHR43744:SF8">
    <property type="entry name" value="SN-GLYCEROL-3-PHOSPHATE TRANSPORT SYSTEM PERMEASE PROTEIN UGPE"/>
    <property type="match status" value="1"/>
</dbReference>
<reference evidence="9" key="2">
    <citation type="journal article" date="2021" name="PeerJ">
        <title>Extensive microbial diversity within the chicken gut microbiome revealed by metagenomics and culture.</title>
        <authorList>
            <person name="Gilroy R."/>
            <person name="Ravi A."/>
            <person name="Getino M."/>
            <person name="Pursley I."/>
            <person name="Horton D.L."/>
            <person name="Alikhan N.F."/>
            <person name="Baker D."/>
            <person name="Gharbi K."/>
            <person name="Hall N."/>
            <person name="Watson M."/>
            <person name="Adriaenssens E.M."/>
            <person name="Foster-Nyarko E."/>
            <person name="Jarju S."/>
            <person name="Secka A."/>
            <person name="Antonio M."/>
            <person name="Oren A."/>
            <person name="Chaudhuri R.R."/>
            <person name="La Ragione R."/>
            <person name="Hildebrand F."/>
            <person name="Pallen M.J."/>
        </authorList>
    </citation>
    <scope>NUCLEOTIDE SEQUENCE</scope>
    <source>
        <strain evidence="9">17113</strain>
    </source>
</reference>
<proteinExistence type="inferred from homology"/>
<protein>
    <submittedName>
        <fullName evidence="9">Carbohydrate ABC transporter permease</fullName>
    </submittedName>
</protein>
<feature type="transmembrane region" description="Helical" evidence="7">
    <location>
        <begin position="199"/>
        <end position="223"/>
    </location>
</feature>
<comment type="caution">
    <text evidence="9">The sequence shown here is derived from an EMBL/GenBank/DDBJ whole genome shotgun (WGS) entry which is preliminary data.</text>
</comment>
<accession>A0A9D9GSZ0</accession>
<keyword evidence="6 7" id="KW-0472">Membrane</keyword>
<feature type="transmembrane region" description="Helical" evidence="7">
    <location>
        <begin position="158"/>
        <end position="178"/>
    </location>
</feature>
<comment type="similarity">
    <text evidence="7">Belongs to the binding-protein-dependent transport system permease family.</text>
</comment>
<reference evidence="9" key="1">
    <citation type="submission" date="2020-10" db="EMBL/GenBank/DDBJ databases">
        <authorList>
            <person name="Gilroy R."/>
        </authorList>
    </citation>
    <scope>NUCLEOTIDE SEQUENCE</scope>
    <source>
        <strain evidence="9">17113</strain>
    </source>
</reference>
<evidence type="ECO:0000256" key="7">
    <source>
        <dbReference type="RuleBase" id="RU363032"/>
    </source>
</evidence>
<feature type="transmembrane region" description="Helical" evidence="7">
    <location>
        <begin position="88"/>
        <end position="114"/>
    </location>
</feature>
<evidence type="ECO:0000259" key="8">
    <source>
        <dbReference type="PROSITE" id="PS50928"/>
    </source>
</evidence>
<dbReference type="Gene3D" id="1.10.3720.10">
    <property type="entry name" value="MetI-like"/>
    <property type="match status" value="1"/>
</dbReference>
<feature type="transmembrane region" description="Helical" evidence="7">
    <location>
        <begin position="260"/>
        <end position="282"/>
    </location>
</feature>
<dbReference type="EMBL" id="JADINA010000016">
    <property type="protein sequence ID" value="MBO8426080.1"/>
    <property type="molecule type" value="Genomic_DNA"/>
</dbReference>
<keyword evidence="5 7" id="KW-1133">Transmembrane helix</keyword>
<dbReference type="Proteomes" id="UP000823634">
    <property type="component" value="Unassembled WGS sequence"/>
</dbReference>
<evidence type="ECO:0000313" key="9">
    <source>
        <dbReference type="EMBL" id="MBO8426080.1"/>
    </source>
</evidence>
<keyword evidence="3" id="KW-1003">Cell membrane</keyword>
<dbReference type="AlphaFoldDB" id="A0A9D9GSZ0"/>
<dbReference type="PROSITE" id="PS50928">
    <property type="entry name" value="ABC_TM1"/>
    <property type="match status" value="1"/>
</dbReference>
<dbReference type="GO" id="GO:0055085">
    <property type="term" value="P:transmembrane transport"/>
    <property type="evidence" value="ECO:0007669"/>
    <property type="project" value="InterPro"/>
</dbReference>
<evidence type="ECO:0000256" key="2">
    <source>
        <dbReference type="ARBA" id="ARBA00022448"/>
    </source>
</evidence>
<feature type="domain" description="ABC transmembrane type-1" evidence="8">
    <location>
        <begin position="89"/>
        <end position="282"/>
    </location>
</feature>
<evidence type="ECO:0000256" key="4">
    <source>
        <dbReference type="ARBA" id="ARBA00022692"/>
    </source>
</evidence>
<organism evidence="9 10">
    <name type="scientific">Candidatus Alloenteromonas pullistercoris</name>
    <dbReference type="NCBI Taxonomy" id="2840785"/>
    <lineage>
        <taxon>Bacteria</taxon>
        <taxon>Bacillati</taxon>
        <taxon>Bacillota</taxon>
        <taxon>Bacillota incertae sedis</taxon>
        <taxon>Candidatus Alloenteromonas</taxon>
    </lineage>
</organism>
<dbReference type="SUPFAM" id="SSF161098">
    <property type="entry name" value="MetI-like"/>
    <property type="match status" value="1"/>
</dbReference>
<evidence type="ECO:0000256" key="3">
    <source>
        <dbReference type="ARBA" id="ARBA00022475"/>
    </source>
</evidence>
<dbReference type="InterPro" id="IPR035906">
    <property type="entry name" value="MetI-like_sf"/>
</dbReference>
<evidence type="ECO:0000313" key="10">
    <source>
        <dbReference type="Proteomes" id="UP000823634"/>
    </source>
</evidence>
<dbReference type="GO" id="GO:0005886">
    <property type="term" value="C:plasma membrane"/>
    <property type="evidence" value="ECO:0007669"/>
    <property type="project" value="UniProtKB-SubCell"/>
</dbReference>
<dbReference type="CDD" id="cd06261">
    <property type="entry name" value="TM_PBP2"/>
    <property type="match status" value="1"/>
</dbReference>
<comment type="subcellular location">
    <subcellularLocation>
        <location evidence="1 7">Cell membrane</location>
        <topology evidence="1 7">Multi-pass membrane protein</topology>
    </subcellularLocation>
</comment>
<evidence type="ECO:0000256" key="5">
    <source>
        <dbReference type="ARBA" id="ARBA00022989"/>
    </source>
</evidence>
<feature type="transmembrane region" description="Helical" evidence="7">
    <location>
        <begin position="12"/>
        <end position="36"/>
    </location>
</feature>